<dbReference type="RefSeq" id="WP_282543513.1">
    <property type="nucleotide sequence ID" value="NZ_JASCIQ010000017.1"/>
</dbReference>
<organism evidence="2 3">
    <name type="scientific">Streptomyces cavernicola</name>
    <dbReference type="NCBI Taxonomy" id="3043613"/>
    <lineage>
        <taxon>Bacteria</taxon>
        <taxon>Bacillati</taxon>
        <taxon>Actinomycetota</taxon>
        <taxon>Actinomycetes</taxon>
        <taxon>Kitasatosporales</taxon>
        <taxon>Streptomycetaceae</taxon>
        <taxon>Streptomyces</taxon>
    </lineage>
</organism>
<name>A0ABT6SBJ7_9ACTN</name>
<evidence type="ECO:0000256" key="1">
    <source>
        <dbReference type="SAM" id="SignalP"/>
    </source>
</evidence>
<keyword evidence="1" id="KW-0732">Signal</keyword>
<evidence type="ECO:0000313" key="2">
    <source>
        <dbReference type="EMBL" id="MDI3405571.1"/>
    </source>
</evidence>
<keyword evidence="3" id="KW-1185">Reference proteome</keyword>
<reference evidence="2 3" key="1">
    <citation type="submission" date="2023-05" db="EMBL/GenBank/DDBJ databases">
        <title>Draft genome sequence of Streptomyces sp. B-S-A6 isolated from a cave soil in Thailand.</title>
        <authorList>
            <person name="Chamroensaksri N."/>
            <person name="Muangham S."/>
        </authorList>
    </citation>
    <scope>NUCLEOTIDE SEQUENCE [LARGE SCALE GENOMIC DNA]</scope>
    <source>
        <strain evidence="2 3">B-S-A6</strain>
    </source>
</reference>
<accession>A0ABT6SBJ7</accession>
<protein>
    <recommendedName>
        <fullName evidence="4">1,3-beta-glucanase</fullName>
    </recommendedName>
</protein>
<dbReference type="Proteomes" id="UP001223978">
    <property type="component" value="Unassembled WGS sequence"/>
</dbReference>
<feature type="signal peptide" evidence="1">
    <location>
        <begin position="1"/>
        <end position="25"/>
    </location>
</feature>
<gene>
    <name evidence="2" type="ORF">QIS96_17300</name>
</gene>
<sequence>MSMQLRRLAAVSLMALALAAGSASAASAAAAFPEPGVPGYSVQDESPLHFGPFDLPSSGTISGGMSWDMRD</sequence>
<evidence type="ECO:0000313" key="3">
    <source>
        <dbReference type="Proteomes" id="UP001223978"/>
    </source>
</evidence>
<dbReference type="EMBL" id="JASCIQ010000017">
    <property type="protein sequence ID" value="MDI3405571.1"/>
    <property type="molecule type" value="Genomic_DNA"/>
</dbReference>
<proteinExistence type="predicted"/>
<feature type="chain" id="PRO_5046312605" description="1,3-beta-glucanase" evidence="1">
    <location>
        <begin position="26"/>
        <end position="71"/>
    </location>
</feature>
<comment type="caution">
    <text evidence="2">The sequence shown here is derived from an EMBL/GenBank/DDBJ whole genome shotgun (WGS) entry which is preliminary data.</text>
</comment>
<evidence type="ECO:0008006" key="4">
    <source>
        <dbReference type="Google" id="ProtNLM"/>
    </source>
</evidence>